<dbReference type="GO" id="GO:0005938">
    <property type="term" value="C:cell cortex"/>
    <property type="evidence" value="ECO:0007669"/>
    <property type="project" value="TreeGrafter"/>
</dbReference>
<feature type="compositionally biased region" description="Basic and acidic residues" evidence="1">
    <location>
        <begin position="441"/>
        <end position="453"/>
    </location>
</feature>
<feature type="domain" description="PDZ" evidence="2">
    <location>
        <begin position="301"/>
        <end position="376"/>
    </location>
</feature>
<feature type="compositionally biased region" description="Basic and acidic residues" evidence="1">
    <location>
        <begin position="816"/>
        <end position="825"/>
    </location>
</feature>
<dbReference type="GO" id="GO:0016324">
    <property type="term" value="C:apical plasma membrane"/>
    <property type="evidence" value="ECO:0007669"/>
    <property type="project" value="TreeGrafter"/>
</dbReference>
<feature type="compositionally biased region" description="Basic and acidic residues" evidence="1">
    <location>
        <begin position="672"/>
        <end position="715"/>
    </location>
</feature>
<dbReference type="AlphaFoldDB" id="A0A7L4M2T7"/>
<dbReference type="GO" id="GO:0045197">
    <property type="term" value="P:establishment or maintenance of epithelial cell apical/basal polarity"/>
    <property type="evidence" value="ECO:0007669"/>
    <property type="project" value="TreeGrafter"/>
</dbReference>
<feature type="non-terminal residue" evidence="3">
    <location>
        <position position="989"/>
    </location>
</feature>
<dbReference type="GO" id="GO:0051660">
    <property type="term" value="P:establishment of centrosome localization"/>
    <property type="evidence" value="ECO:0007669"/>
    <property type="project" value="TreeGrafter"/>
</dbReference>
<dbReference type="FunFam" id="2.30.42.10:FF:000117">
    <property type="entry name" value="partitioning defective 3 homolog B isoform X2"/>
    <property type="match status" value="1"/>
</dbReference>
<feature type="domain" description="PDZ" evidence="2">
    <location>
        <begin position="186"/>
        <end position="247"/>
    </location>
</feature>
<dbReference type="PANTHER" id="PTHR16484">
    <property type="entry name" value="PARTITIONING DEFECTIVE 3 RELATED"/>
    <property type="match status" value="1"/>
</dbReference>
<dbReference type="GO" id="GO:0035091">
    <property type="term" value="F:phosphatidylinositol binding"/>
    <property type="evidence" value="ECO:0007669"/>
    <property type="project" value="TreeGrafter"/>
</dbReference>
<feature type="region of interest" description="Disordered" evidence="1">
    <location>
        <begin position="925"/>
        <end position="989"/>
    </location>
</feature>
<feature type="domain" description="PDZ" evidence="2">
    <location>
        <begin position="4"/>
        <end position="92"/>
    </location>
</feature>
<feature type="compositionally biased region" description="Basic residues" evidence="1">
    <location>
        <begin position="624"/>
        <end position="633"/>
    </location>
</feature>
<dbReference type="PANTHER" id="PTHR16484:SF4">
    <property type="entry name" value="PARTITIONING DEFECTIVE 3 HOMOLOG B"/>
    <property type="match status" value="1"/>
</dbReference>
<dbReference type="FunFam" id="2.30.42.10:FF:000078">
    <property type="entry name" value="Partitioning defective 3 homolog B"/>
    <property type="match status" value="1"/>
</dbReference>
<dbReference type="InterPro" id="IPR052213">
    <property type="entry name" value="PAR3"/>
</dbReference>
<dbReference type="CDD" id="cd06691">
    <property type="entry name" value="PDZ1_Par3-like"/>
    <property type="match status" value="1"/>
</dbReference>
<feature type="region of interest" description="Disordered" evidence="1">
    <location>
        <begin position="441"/>
        <end position="470"/>
    </location>
</feature>
<dbReference type="GO" id="GO:0007155">
    <property type="term" value="P:cell adhesion"/>
    <property type="evidence" value="ECO:0007669"/>
    <property type="project" value="TreeGrafter"/>
</dbReference>
<feature type="region of interest" description="Disordered" evidence="1">
    <location>
        <begin position="816"/>
        <end position="858"/>
    </location>
</feature>
<dbReference type="Pfam" id="PF00595">
    <property type="entry name" value="PDZ"/>
    <property type="match status" value="2"/>
</dbReference>
<name>A0A7L4M2T7_GLAPT</name>
<feature type="compositionally biased region" description="Polar residues" evidence="1">
    <location>
        <begin position="598"/>
        <end position="608"/>
    </location>
</feature>
<keyword evidence="4" id="KW-1185">Reference proteome</keyword>
<gene>
    <name evidence="3" type="primary">Pard3b_0</name>
    <name evidence="3" type="ORF">GLAPRA_R09399</name>
</gene>
<dbReference type="Proteomes" id="UP000583049">
    <property type="component" value="Unassembled WGS sequence"/>
</dbReference>
<sequence>SEMTKPVEISGEGGPLGIHVVPFFSSLSGRMLGLFIRGIEENSRSRRDGLFHENECIVKINHVDLTDKTFAQAQDIFRQAMKSQSVILEVLPPYNREQYEKSAIASLCFLDNEEGVPKTKIPPPVHPKPALKPTNLSGVSSLETGVQATLQQAKSPNLPRLARKSSSPSLSPLMGFGNKKNAKKIKIDLKKGPEGLGFTVVTRDSSVHGPGPIFVKNILPKGAAVKDGRLQSGDRILEAASSSYFLEKRTISCHMNLWIQQVCALFLTPFHPFFHPCFLQQKGEPNCSILSPETTEQLTFEIPLNDSGSAGLGVSLKGNKSRETGADLGIFIKSVIHGGAAFKDGRLRVNDQLVAVNGESLLGKSNHEAMETLRRSMSMEGNIRGRIQLVVLRRLELQTEERSDQGVFQKSAFDGSHNFTAASRRNDSVIQQFVTCSTQERLKELPVSDRGNGENETPPPLPPHPSEDLLHEDYSHSPIINSAVHLTDQHITFRSLTPAKQSESINLKASKSMDLGKKGWDSSGKDFGPTLGLKKSSSLESLQTAVAEVRKNELPFHRPRPHVVRGRGCNESFRAAIDKSYDGPEDGEEDGFSDKSSHSGQEAQNTESAPPGNPEIEDAETKAKKDKKHREKEKKKEKGKSKIKEKKRKEENEDPEKKKKKGFGVMLRFGKKKEDKSGKTDQKGNPKQGALKEEELEKMKDERERIGAKHQELRQKQLRGLSDYSGPDIDDDEVDPNYARVNHFREAYPAASIYRPSSPAVAETFVYPRDSPSAPMEREHLEGLYAKINKQHYPQTPGDSGCTGGGNADRIQKLRKEYHQARREGLPFYEDDEGRTQPSDYDQRWVPGKGPDGSSYSLHFEGMERQYASLPRRGPAEPLEYLTGPRVIYKERDLPYYQGGQPVVHPSKGNYIRAPDTRGAELRYPQYYPAQPVANQHKGPLRQDVPPSPPQSHRAPAYNEIVRHRGTSPDQYQYRQQDPRQKNPMTAAV</sequence>
<feature type="non-terminal residue" evidence="3">
    <location>
        <position position="1"/>
    </location>
</feature>
<dbReference type="GO" id="GO:0043296">
    <property type="term" value="C:apical junction complex"/>
    <property type="evidence" value="ECO:0007669"/>
    <property type="project" value="TreeGrafter"/>
</dbReference>
<dbReference type="PROSITE" id="PS50106">
    <property type="entry name" value="PDZ"/>
    <property type="match status" value="3"/>
</dbReference>
<dbReference type="InterPro" id="IPR001478">
    <property type="entry name" value="PDZ"/>
</dbReference>
<evidence type="ECO:0000256" key="1">
    <source>
        <dbReference type="SAM" id="MobiDB-lite"/>
    </source>
</evidence>
<comment type="caution">
    <text evidence="3">The sequence shown here is derived from an EMBL/GenBank/DDBJ whole genome shotgun (WGS) entry which is preliminary data.</text>
</comment>
<evidence type="ECO:0000313" key="4">
    <source>
        <dbReference type="Proteomes" id="UP000583049"/>
    </source>
</evidence>
<dbReference type="GO" id="GO:0000226">
    <property type="term" value="P:microtubule cytoskeleton organization"/>
    <property type="evidence" value="ECO:0007669"/>
    <property type="project" value="TreeGrafter"/>
</dbReference>
<protein>
    <submittedName>
        <fullName evidence="3">PAR3L protein</fullName>
    </submittedName>
</protein>
<dbReference type="EMBL" id="VWPO01000493">
    <property type="protein sequence ID" value="NXY70404.1"/>
    <property type="molecule type" value="Genomic_DNA"/>
</dbReference>
<proteinExistence type="predicted"/>
<organism evidence="3 4">
    <name type="scientific">Glareola pratincola</name>
    <name type="common">Collared pratincole</name>
    <name type="synonym">Hirundo pratincola</name>
    <dbReference type="NCBI Taxonomy" id="43316"/>
    <lineage>
        <taxon>Eukaryota</taxon>
        <taxon>Metazoa</taxon>
        <taxon>Chordata</taxon>
        <taxon>Craniata</taxon>
        <taxon>Vertebrata</taxon>
        <taxon>Euteleostomi</taxon>
        <taxon>Archelosauria</taxon>
        <taxon>Archosauria</taxon>
        <taxon>Dinosauria</taxon>
        <taxon>Saurischia</taxon>
        <taxon>Theropoda</taxon>
        <taxon>Coelurosauria</taxon>
        <taxon>Aves</taxon>
        <taxon>Neognathae</taxon>
        <taxon>Neoaves</taxon>
        <taxon>Charadriiformes</taxon>
        <taxon>Glareolidae</taxon>
        <taxon>Glareola</taxon>
    </lineage>
</organism>
<accession>A0A7L4M2T7</accession>
<dbReference type="SUPFAM" id="SSF50156">
    <property type="entry name" value="PDZ domain-like"/>
    <property type="match status" value="3"/>
</dbReference>
<feature type="region of interest" description="Disordered" evidence="1">
    <location>
        <begin position="579"/>
        <end position="735"/>
    </location>
</feature>
<dbReference type="CDD" id="cd23059">
    <property type="entry name" value="PDZ3_Par3-like"/>
    <property type="match status" value="1"/>
</dbReference>
<dbReference type="GO" id="GO:0030010">
    <property type="term" value="P:establishment of cell polarity"/>
    <property type="evidence" value="ECO:0007669"/>
    <property type="project" value="TreeGrafter"/>
</dbReference>
<dbReference type="GO" id="GO:0008104">
    <property type="term" value="P:intracellular protein localization"/>
    <property type="evidence" value="ECO:0007669"/>
    <property type="project" value="TreeGrafter"/>
</dbReference>
<dbReference type="InterPro" id="IPR036034">
    <property type="entry name" value="PDZ_sf"/>
</dbReference>
<dbReference type="SMART" id="SM00228">
    <property type="entry name" value="PDZ"/>
    <property type="match status" value="3"/>
</dbReference>
<dbReference type="Gene3D" id="2.30.42.10">
    <property type="match status" value="3"/>
</dbReference>
<evidence type="ECO:0000313" key="3">
    <source>
        <dbReference type="EMBL" id="NXY70404.1"/>
    </source>
</evidence>
<evidence type="ECO:0000259" key="2">
    <source>
        <dbReference type="PROSITE" id="PS50106"/>
    </source>
</evidence>
<reference evidence="3 4" key="1">
    <citation type="submission" date="2019-09" db="EMBL/GenBank/DDBJ databases">
        <title>Bird 10,000 Genomes (B10K) Project - Family phase.</title>
        <authorList>
            <person name="Zhang G."/>
        </authorList>
    </citation>
    <scope>NUCLEOTIDE SEQUENCE [LARGE SCALE GENOMIC DNA]</scope>
    <source>
        <strain evidence="3">B10K-CU-031-08</strain>
        <tissue evidence="3">Muscle</tissue>
    </source>
</reference>
<dbReference type="GO" id="GO:0005912">
    <property type="term" value="C:adherens junction"/>
    <property type="evidence" value="ECO:0007669"/>
    <property type="project" value="TreeGrafter"/>
</dbReference>
<feature type="compositionally biased region" description="Basic and acidic residues" evidence="1">
    <location>
        <begin position="634"/>
        <end position="657"/>
    </location>
</feature>